<evidence type="ECO:0000256" key="1">
    <source>
        <dbReference type="PROSITE-ProRule" id="PRU00703"/>
    </source>
</evidence>
<dbReference type="SUPFAM" id="SSF54631">
    <property type="entry name" value="CBS-domain pair"/>
    <property type="match status" value="1"/>
</dbReference>
<protein>
    <submittedName>
        <fullName evidence="3">CBS domain-containing protein</fullName>
    </submittedName>
</protein>
<comment type="caution">
    <text evidence="3">The sequence shown here is derived from an EMBL/GenBank/DDBJ whole genome shotgun (WGS) entry which is preliminary data.</text>
</comment>
<evidence type="ECO:0000259" key="2">
    <source>
        <dbReference type="PROSITE" id="PS51371"/>
    </source>
</evidence>
<dbReference type="InterPro" id="IPR000644">
    <property type="entry name" value="CBS_dom"/>
</dbReference>
<reference evidence="3" key="1">
    <citation type="submission" date="2022-06" db="EMBL/GenBank/DDBJ databases">
        <title>Gracilimonas sp. CAU 1638 isolated from sea sediment.</title>
        <authorList>
            <person name="Kim W."/>
        </authorList>
    </citation>
    <scope>NUCLEOTIDE SEQUENCE</scope>
    <source>
        <strain evidence="3">CAU 1638</strain>
    </source>
</reference>
<dbReference type="InterPro" id="IPR046342">
    <property type="entry name" value="CBS_dom_sf"/>
</dbReference>
<accession>A0A9X2RCG3</accession>
<name>A0A9X2RCG3_9BACT</name>
<evidence type="ECO:0000313" key="3">
    <source>
        <dbReference type="EMBL" id="MCP9290845.1"/>
    </source>
</evidence>
<sequence length="221" mass="24753">MLINEILNTDISPLHIEDTVATALMKIDLLHTTKFTVVDADNKVVGMASLDKLIEVVDENSLLSDVELEDPIFVPYNQHLFEASRIMLAKELFLLPVTDEEMKFQGMIKKRDVLSALGDVFNLSSFGSVITVELDQVDFTLSDLVRIIEMEGAKILGVAVQQPNAKNQAYRVSFKLNLEDSSVVSAGLRRFGYTITSEANSEVLEHNFSDRADELIRYLDI</sequence>
<gene>
    <name evidence="3" type="ORF">NM125_04500</name>
</gene>
<dbReference type="Gene3D" id="3.10.580.10">
    <property type="entry name" value="CBS-domain"/>
    <property type="match status" value="1"/>
</dbReference>
<keyword evidence="1" id="KW-0129">CBS domain</keyword>
<dbReference type="Proteomes" id="UP001139125">
    <property type="component" value="Unassembled WGS sequence"/>
</dbReference>
<evidence type="ECO:0000313" key="4">
    <source>
        <dbReference type="Proteomes" id="UP001139125"/>
    </source>
</evidence>
<dbReference type="RefSeq" id="WP_255133285.1">
    <property type="nucleotide sequence ID" value="NZ_JANDBC010000001.1"/>
</dbReference>
<dbReference type="EMBL" id="JANDBC010000001">
    <property type="protein sequence ID" value="MCP9290845.1"/>
    <property type="molecule type" value="Genomic_DNA"/>
</dbReference>
<dbReference type="SMART" id="SM00116">
    <property type="entry name" value="CBS"/>
    <property type="match status" value="1"/>
</dbReference>
<organism evidence="3 4">
    <name type="scientific">Gracilimonas sediminicola</name>
    <dbReference type="NCBI Taxonomy" id="2952158"/>
    <lineage>
        <taxon>Bacteria</taxon>
        <taxon>Pseudomonadati</taxon>
        <taxon>Balneolota</taxon>
        <taxon>Balneolia</taxon>
        <taxon>Balneolales</taxon>
        <taxon>Balneolaceae</taxon>
        <taxon>Gracilimonas</taxon>
    </lineage>
</organism>
<keyword evidence="4" id="KW-1185">Reference proteome</keyword>
<dbReference type="PROSITE" id="PS51371">
    <property type="entry name" value="CBS"/>
    <property type="match status" value="1"/>
</dbReference>
<dbReference type="Pfam" id="PF00571">
    <property type="entry name" value="CBS"/>
    <property type="match status" value="1"/>
</dbReference>
<proteinExistence type="predicted"/>
<feature type="domain" description="CBS" evidence="2">
    <location>
        <begin position="67"/>
        <end position="125"/>
    </location>
</feature>
<dbReference type="AlphaFoldDB" id="A0A9X2RCG3"/>